<dbReference type="SUPFAM" id="SSF101874">
    <property type="entry name" value="YceI-like"/>
    <property type="match status" value="1"/>
</dbReference>
<dbReference type="OrthoDB" id="951410at2"/>
<evidence type="ECO:0000313" key="4">
    <source>
        <dbReference type="Proteomes" id="UP000239590"/>
    </source>
</evidence>
<dbReference type="RefSeq" id="WP_104710225.1">
    <property type="nucleotide sequence ID" value="NZ_PTRA01000001.1"/>
</dbReference>
<dbReference type="EMBL" id="PTRA01000001">
    <property type="protein sequence ID" value="PQA59040.1"/>
    <property type="molecule type" value="Genomic_DNA"/>
</dbReference>
<organism evidence="3 4">
    <name type="scientific">Siphonobacter curvatus</name>
    <dbReference type="NCBI Taxonomy" id="2094562"/>
    <lineage>
        <taxon>Bacteria</taxon>
        <taxon>Pseudomonadati</taxon>
        <taxon>Bacteroidota</taxon>
        <taxon>Cytophagia</taxon>
        <taxon>Cytophagales</taxon>
        <taxon>Cytophagaceae</taxon>
        <taxon>Siphonobacter</taxon>
    </lineage>
</organism>
<dbReference type="SMART" id="SM00867">
    <property type="entry name" value="YceI"/>
    <property type="match status" value="1"/>
</dbReference>
<dbReference type="PANTHER" id="PTHR34406">
    <property type="entry name" value="PROTEIN YCEI"/>
    <property type="match status" value="1"/>
</dbReference>
<feature type="signal peptide" evidence="1">
    <location>
        <begin position="1"/>
        <end position="20"/>
    </location>
</feature>
<name>A0A2S7INA6_9BACT</name>
<comment type="caution">
    <text evidence="3">The sequence shown here is derived from an EMBL/GenBank/DDBJ whole genome shotgun (WGS) entry which is preliminary data.</text>
</comment>
<dbReference type="InterPro" id="IPR036761">
    <property type="entry name" value="TTHA0802/YceI-like_sf"/>
</dbReference>
<dbReference type="AlphaFoldDB" id="A0A2S7INA6"/>
<proteinExistence type="predicted"/>
<evidence type="ECO:0000259" key="2">
    <source>
        <dbReference type="SMART" id="SM00867"/>
    </source>
</evidence>
<evidence type="ECO:0000256" key="1">
    <source>
        <dbReference type="SAM" id="SignalP"/>
    </source>
</evidence>
<keyword evidence="1" id="KW-0732">Signal</keyword>
<accession>A0A2S7INA6</accession>
<keyword evidence="4" id="KW-1185">Reference proteome</keyword>
<feature type="domain" description="Lipid/polyisoprenoid-binding YceI-like" evidence="2">
    <location>
        <begin position="26"/>
        <end position="194"/>
    </location>
</feature>
<evidence type="ECO:0000313" key="3">
    <source>
        <dbReference type="EMBL" id="PQA59040.1"/>
    </source>
</evidence>
<gene>
    <name evidence="3" type="ORF">C5O19_05115</name>
</gene>
<sequence>MKTVKFFAAALAATMLFVNAGKKPTPVKVDTAKSSVIWLGKKVTGEHTGTIALKDGQLLLDGGKLVGGNFTMDMSTLKVTDVKDEKMNTKLKTHLEGEDFFGVANHPTSTLKITKVTPKGGNNYDVTGDLTIKGKTNAVMFPATVDPKTGTGTAKIKIDRSKYDIRYGSKSFFDNLGDKAINDDFELDVNLATTK</sequence>
<dbReference type="InterPro" id="IPR007372">
    <property type="entry name" value="Lipid/polyisoprenoid-bd_YceI"/>
</dbReference>
<dbReference type="Proteomes" id="UP000239590">
    <property type="component" value="Unassembled WGS sequence"/>
</dbReference>
<protein>
    <submittedName>
        <fullName evidence="3">Lipid-binding protein</fullName>
    </submittedName>
</protein>
<dbReference type="Gene3D" id="2.40.128.110">
    <property type="entry name" value="Lipid/polyisoprenoid-binding, YceI-like"/>
    <property type="match status" value="1"/>
</dbReference>
<dbReference type="PANTHER" id="PTHR34406:SF1">
    <property type="entry name" value="PROTEIN YCEI"/>
    <property type="match status" value="1"/>
</dbReference>
<dbReference type="Pfam" id="PF04264">
    <property type="entry name" value="YceI"/>
    <property type="match status" value="1"/>
</dbReference>
<reference evidence="4" key="1">
    <citation type="submission" date="2018-02" db="EMBL/GenBank/DDBJ databases">
        <title>Genome sequencing of Solimonas sp. HR-BB.</title>
        <authorList>
            <person name="Lee Y."/>
            <person name="Jeon C.O."/>
        </authorList>
    </citation>
    <scope>NUCLEOTIDE SEQUENCE [LARGE SCALE GENOMIC DNA]</scope>
    <source>
        <strain evidence="4">HR-U</strain>
    </source>
</reference>
<feature type="chain" id="PRO_5015480004" evidence="1">
    <location>
        <begin position="21"/>
        <end position="195"/>
    </location>
</feature>